<dbReference type="AlphaFoldDB" id="A0A564WDQ2"/>
<sequence>MGRPAAERSRLTAQTLIGATACALLTGPEAKG</sequence>
<reference evidence="1" key="1">
    <citation type="submission" date="2018-11" db="EMBL/GenBank/DDBJ databases">
        <authorList>
            <person name="Onetto C."/>
        </authorList>
    </citation>
    <scope>NUCLEOTIDE SEQUENCE [LARGE SCALE GENOMIC DNA]</scope>
</reference>
<name>A0A564WDQ2_9PROT</name>
<dbReference type="PROSITE" id="PS51257">
    <property type="entry name" value="PROKAR_LIPOPROTEIN"/>
    <property type="match status" value="1"/>
</dbReference>
<gene>
    <name evidence="1" type="ORF">DF3PA_250010</name>
</gene>
<evidence type="ECO:0000313" key="1">
    <source>
        <dbReference type="EMBL" id="VUX46602.1"/>
    </source>
</evidence>
<proteinExistence type="predicted"/>
<dbReference type="EMBL" id="UXAT02000018">
    <property type="protein sequence ID" value="VUX46602.1"/>
    <property type="molecule type" value="Genomic_DNA"/>
</dbReference>
<comment type="caution">
    <text evidence="1">The sequence shown here is derived from an EMBL/GenBank/DDBJ whole genome shotgun (WGS) entry which is preliminary data.</text>
</comment>
<evidence type="ECO:0000313" key="2">
    <source>
        <dbReference type="Proteomes" id="UP000326641"/>
    </source>
</evidence>
<accession>A0A564WDQ2</accession>
<organism evidence="1 2">
    <name type="scientific">Candidatus Defluviicoccus seviourii</name>
    <dbReference type="NCBI Taxonomy" id="2565273"/>
    <lineage>
        <taxon>Bacteria</taxon>
        <taxon>Pseudomonadati</taxon>
        <taxon>Pseudomonadota</taxon>
        <taxon>Alphaproteobacteria</taxon>
        <taxon>Rhodospirillales</taxon>
        <taxon>Rhodospirillaceae</taxon>
        <taxon>Defluviicoccus</taxon>
    </lineage>
</organism>
<protein>
    <submittedName>
        <fullName evidence="1">Uncharacterized protein</fullName>
    </submittedName>
</protein>
<keyword evidence="2" id="KW-1185">Reference proteome</keyword>
<dbReference type="Proteomes" id="UP000326641">
    <property type="component" value="Unassembled WGS sequence"/>
</dbReference>